<dbReference type="RefSeq" id="XP_018131293.1">
    <property type="nucleotide sequence ID" value="XM_018273932.1"/>
</dbReference>
<protein>
    <submittedName>
        <fullName evidence="1">Uncharacterized protein</fullName>
    </submittedName>
</protein>
<proteinExistence type="predicted"/>
<gene>
    <name evidence="1" type="ORF">VE01_04458</name>
</gene>
<organism evidence="1 2">
    <name type="scientific">Pseudogymnoascus verrucosus</name>
    <dbReference type="NCBI Taxonomy" id="342668"/>
    <lineage>
        <taxon>Eukaryota</taxon>
        <taxon>Fungi</taxon>
        <taxon>Dikarya</taxon>
        <taxon>Ascomycota</taxon>
        <taxon>Pezizomycotina</taxon>
        <taxon>Leotiomycetes</taxon>
        <taxon>Thelebolales</taxon>
        <taxon>Thelebolaceae</taxon>
        <taxon>Pseudogymnoascus</taxon>
    </lineage>
</organism>
<dbReference type="Proteomes" id="UP000091956">
    <property type="component" value="Unassembled WGS sequence"/>
</dbReference>
<dbReference type="OrthoDB" id="3555672at2759"/>
<evidence type="ECO:0000313" key="1">
    <source>
        <dbReference type="EMBL" id="OBT97560.1"/>
    </source>
</evidence>
<dbReference type="Pfam" id="PF12013">
    <property type="entry name" value="OrsD"/>
    <property type="match status" value="1"/>
</dbReference>
<reference evidence="2" key="2">
    <citation type="journal article" date="2018" name="Nat. Commun.">
        <title>Extreme sensitivity to ultraviolet light in the fungal pathogen causing white-nose syndrome of bats.</title>
        <authorList>
            <person name="Palmer J.M."/>
            <person name="Drees K.P."/>
            <person name="Foster J.T."/>
            <person name="Lindner D.L."/>
        </authorList>
    </citation>
    <scope>NUCLEOTIDE SEQUENCE [LARGE SCALE GENOMIC DNA]</scope>
    <source>
        <strain evidence="2">UAMH 10579</strain>
    </source>
</reference>
<sequence length="374" mass="43903">MDQFIHLPEFRVIICKKCQFAVLPSEIDAHFTREPVHGLSKESRKRIFEKVAKIEGLIRNKYMLGQVEFKYQHRNTEAIPGLEEPKTDGLGCTFEKDGEKCPFVSRFEQPIREHYRDVHGWVNPRRKGRPKRDSKKEVLWEKGVHCQRFFTHGLHSNLFRVEDKKKPAPSPEGPEVNREVKKKIEVSDKSQEPNLWLRRVKFDENLRGLDRDKLRALIEPVDAQEEEELVIIHQSFDRVMDECQKHVVEEVVGEAALFRVNATEYGKRGENPFYMDLKDRTHLKLDWEKEERPPYRFTQGQGKAFVKLMQKAEDFEGVEVKEELSREEREQIEELDRACLRFCIELLDHRLVGNPYDSAIISGLSILGIRPGET</sequence>
<keyword evidence="2" id="KW-1185">Reference proteome</keyword>
<dbReference type="InterPro" id="IPR022698">
    <property type="entry name" value="OrsD"/>
</dbReference>
<dbReference type="GeneID" id="28837844"/>
<dbReference type="STRING" id="342668.A0A1B8GP26"/>
<dbReference type="AlphaFoldDB" id="A0A1B8GP26"/>
<reference evidence="1 2" key="1">
    <citation type="submission" date="2016-03" db="EMBL/GenBank/DDBJ databases">
        <title>Comparative genomics of Pseudogymnoascus destructans, the fungus causing white-nose syndrome of bats.</title>
        <authorList>
            <person name="Palmer J.M."/>
            <person name="Drees K.P."/>
            <person name="Foster J.T."/>
            <person name="Lindner D.L."/>
        </authorList>
    </citation>
    <scope>NUCLEOTIDE SEQUENCE [LARGE SCALE GENOMIC DNA]</scope>
    <source>
        <strain evidence="1 2">UAMH 10579</strain>
    </source>
</reference>
<evidence type="ECO:0000313" key="2">
    <source>
        <dbReference type="Proteomes" id="UP000091956"/>
    </source>
</evidence>
<accession>A0A1B8GP26</accession>
<name>A0A1B8GP26_9PEZI</name>
<dbReference type="EMBL" id="KV460221">
    <property type="protein sequence ID" value="OBT97560.1"/>
    <property type="molecule type" value="Genomic_DNA"/>
</dbReference>